<comment type="caution">
    <text evidence="1">The sequence shown here is derived from an EMBL/GenBank/DDBJ whole genome shotgun (WGS) entry which is preliminary data.</text>
</comment>
<reference evidence="2" key="1">
    <citation type="journal article" date="2023" name="G3 (Bethesda)">
        <title>Genome assembly and association tests identify interacting loci associated with vigor, precocity, and sex in interspecific pistachio rootstocks.</title>
        <authorList>
            <person name="Palmer W."/>
            <person name="Jacygrad E."/>
            <person name="Sagayaradj S."/>
            <person name="Cavanaugh K."/>
            <person name="Han R."/>
            <person name="Bertier L."/>
            <person name="Beede B."/>
            <person name="Kafkas S."/>
            <person name="Golino D."/>
            <person name="Preece J."/>
            <person name="Michelmore R."/>
        </authorList>
    </citation>
    <scope>NUCLEOTIDE SEQUENCE [LARGE SCALE GENOMIC DNA]</scope>
</reference>
<proteinExistence type="predicted"/>
<accession>A0ACC1A807</accession>
<evidence type="ECO:0000313" key="2">
    <source>
        <dbReference type="Proteomes" id="UP001164250"/>
    </source>
</evidence>
<name>A0ACC1A807_9ROSI</name>
<sequence>MGNNSTNPKYRNLYPLKLPAGPPVLPGLRTFVLSFLCSRINFIFSIFALSNSVTVCFLLLLRSINLRLDSGLFGHWFRLSHFTYQGPIKR</sequence>
<gene>
    <name evidence="1" type="ORF">Patl1_11505</name>
</gene>
<evidence type="ECO:0000313" key="1">
    <source>
        <dbReference type="EMBL" id="KAJ0082301.1"/>
    </source>
</evidence>
<protein>
    <submittedName>
        <fullName evidence="1">Uncharacterized protein</fullName>
    </submittedName>
</protein>
<keyword evidence="2" id="KW-1185">Reference proteome</keyword>
<dbReference type="Proteomes" id="UP001164250">
    <property type="component" value="Chromosome 12"/>
</dbReference>
<organism evidence="1 2">
    <name type="scientific">Pistacia atlantica</name>
    <dbReference type="NCBI Taxonomy" id="434234"/>
    <lineage>
        <taxon>Eukaryota</taxon>
        <taxon>Viridiplantae</taxon>
        <taxon>Streptophyta</taxon>
        <taxon>Embryophyta</taxon>
        <taxon>Tracheophyta</taxon>
        <taxon>Spermatophyta</taxon>
        <taxon>Magnoliopsida</taxon>
        <taxon>eudicotyledons</taxon>
        <taxon>Gunneridae</taxon>
        <taxon>Pentapetalae</taxon>
        <taxon>rosids</taxon>
        <taxon>malvids</taxon>
        <taxon>Sapindales</taxon>
        <taxon>Anacardiaceae</taxon>
        <taxon>Pistacia</taxon>
    </lineage>
</organism>
<dbReference type="EMBL" id="CM047908">
    <property type="protein sequence ID" value="KAJ0082301.1"/>
    <property type="molecule type" value="Genomic_DNA"/>
</dbReference>